<dbReference type="EMBL" id="VXIS01000064">
    <property type="protein sequence ID" value="KAA8908838.1"/>
    <property type="molecule type" value="Genomic_DNA"/>
</dbReference>
<dbReference type="GO" id="GO:0034245">
    <property type="term" value="C:mitochondrial DNA-directed RNA polymerase complex"/>
    <property type="evidence" value="ECO:0007669"/>
    <property type="project" value="TreeGrafter"/>
</dbReference>
<dbReference type="SUPFAM" id="SSF56672">
    <property type="entry name" value="DNA/RNA polymerases"/>
    <property type="match status" value="1"/>
</dbReference>
<dbReference type="EC" id="2.7.7.6" evidence="11"/>
<dbReference type="InterPro" id="IPR043502">
    <property type="entry name" value="DNA/RNA_pol_sf"/>
</dbReference>
<keyword evidence="15" id="KW-1185">Reference proteome</keyword>
<name>A0A5J5EZV9_9PEZI</name>
<dbReference type="OrthoDB" id="276422at2759"/>
<feature type="compositionally biased region" description="Acidic residues" evidence="12">
    <location>
        <begin position="1337"/>
        <end position="1354"/>
    </location>
</feature>
<evidence type="ECO:0000256" key="5">
    <source>
        <dbReference type="ARBA" id="ARBA00022679"/>
    </source>
</evidence>
<dbReference type="PANTHER" id="PTHR10102">
    <property type="entry name" value="DNA-DIRECTED RNA POLYMERASE, MITOCHONDRIAL"/>
    <property type="match status" value="1"/>
</dbReference>
<dbReference type="PROSITE" id="PS00900">
    <property type="entry name" value="RNA_POL_PHAGE_1"/>
    <property type="match status" value="1"/>
</dbReference>
<evidence type="ECO:0000259" key="13">
    <source>
        <dbReference type="SMART" id="SM01311"/>
    </source>
</evidence>
<dbReference type="Pfam" id="PF14700">
    <property type="entry name" value="RPOL_N"/>
    <property type="match status" value="1"/>
</dbReference>
<evidence type="ECO:0000256" key="12">
    <source>
        <dbReference type="SAM" id="MobiDB-lite"/>
    </source>
</evidence>
<keyword evidence="5 11" id="KW-0808">Transferase</keyword>
<dbReference type="InParanoid" id="A0A5J5EZV9"/>
<dbReference type="GO" id="GO:0003899">
    <property type="term" value="F:DNA-directed RNA polymerase activity"/>
    <property type="evidence" value="ECO:0007669"/>
    <property type="project" value="UniProtKB-EC"/>
</dbReference>
<dbReference type="PROSITE" id="PS00489">
    <property type="entry name" value="RNA_POL_PHAGE_2"/>
    <property type="match status" value="1"/>
</dbReference>
<proteinExistence type="inferred from homology"/>
<feature type="domain" description="DNA-directed RNA polymerase N-terminal" evidence="13">
    <location>
        <begin position="347"/>
        <end position="668"/>
    </location>
</feature>
<comment type="catalytic activity">
    <reaction evidence="10 11">
        <text>RNA(n) + a ribonucleoside 5'-triphosphate = RNA(n+1) + diphosphate</text>
        <dbReference type="Rhea" id="RHEA:21248"/>
        <dbReference type="Rhea" id="RHEA-COMP:14527"/>
        <dbReference type="Rhea" id="RHEA-COMP:17342"/>
        <dbReference type="ChEBI" id="CHEBI:33019"/>
        <dbReference type="ChEBI" id="CHEBI:61557"/>
        <dbReference type="ChEBI" id="CHEBI:140395"/>
        <dbReference type="EC" id="2.7.7.6"/>
    </reaction>
</comment>
<dbReference type="Gene3D" id="1.10.1320.10">
    <property type="entry name" value="DNA-directed RNA polymerase, N-terminal domain"/>
    <property type="match status" value="1"/>
</dbReference>
<dbReference type="GO" id="GO:0006390">
    <property type="term" value="P:mitochondrial transcription"/>
    <property type="evidence" value="ECO:0007669"/>
    <property type="project" value="TreeGrafter"/>
</dbReference>
<evidence type="ECO:0000256" key="1">
    <source>
        <dbReference type="ARBA" id="ARBA00004026"/>
    </source>
</evidence>
<dbReference type="FunFam" id="1.10.150.20:FF:000041">
    <property type="entry name" value="DNA-directed RNA polymerase"/>
    <property type="match status" value="1"/>
</dbReference>
<evidence type="ECO:0000313" key="14">
    <source>
        <dbReference type="EMBL" id="KAA8908838.1"/>
    </source>
</evidence>
<comment type="caution">
    <text evidence="14">The sequence shown here is derived from an EMBL/GenBank/DDBJ whole genome shotgun (WGS) entry which is preliminary data.</text>
</comment>
<dbReference type="InterPro" id="IPR002092">
    <property type="entry name" value="DNA-dir_Rpol_phage-type"/>
</dbReference>
<feature type="region of interest" description="Disordered" evidence="12">
    <location>
        <begin position="1321"/>
        <end position="1358"/>
    </location>
</feature>
<dbReference type="Proteomes" id="UP000326924">
    <property type="component" value="Unassembled WGS sequence"/>
</dbReference>
<evidence type="ECO:0000256" key="9">
    <source>
        <dbReference type="ARBA" id="ARBA00023163"/>
    </source>
</evidence>
<evidence type="ECO:0000256" key="4">
    <source>
        <dbReference type="ARBA" id="ARBA00022478"/>
    </source>
</evidence>
<accession>A0A5J5EZV9</accession>
<keyword evidence="8" id="KW-0496">Mitochondrion</keyword>
<evidence type="ECO:0000256" key="7">
    <source>
        <dbReference type="ARBA" id="ARBA00022946"/>
    </source>
</evidence>
<dbReference type="PANTHER" id="PTHR10102:SF0">
    <property type="entry name" value="DNA-DIRECTED RNA POLYMERASE, MITOCHONDRIAL"/>
    <property type="match status" value="1"/>
</dbReference>
<evidence type="ECO:0000256" key="3">
    <source>
        <dbReference type="ARBA" id="ARBA00009493"/>
    </source>
</evidence>
<protein>
    <recommendedName>
        <fullName evidence="11">DNA-directed RNA polymerase</fullName>
        <ecNumber evidence="11">2.7.7.6</ecNumber>
    </recommendedName>
</protein>
<gene>
    <name evidence="14" type="ORF">FN846DRAFT_905980</name>
</gene>
<dbReference type="Gene3D" id="1.10.287.260">
    <property type="match status" value="1"/>
</dbReference>
<comment type="similarity">
    <text evidence="3 11">Belongs to the phage and mitochondrial RNA polymerase family.</text>
</comment>
<evidence type="ECO:0000256" key="11">
    <source>
        <dbReference type="RuleBase" id="RU003805"/>
    </source>
</evidence>
<sequence>MLRAATKGVSRYTVQRNNIRSSASSSQSLLLPYLYPSVVRSPRCFRNTSTSAKTSGRDRNYSTVSPIPIPEGIEDMNGIYLRTGRPDGNALDATNYQPRPAGDAPSLVIVDTPRLADSVRRKPRIINGISEDKHELLATYEACVKVGRIARAQLMLNAITSMLDNSSPLLMNAHNTFLKALLQRALVGSNQDSLRVFFTWYEDTMKRELGMLGDPTTTALLLRGSLAVGEAALRDRYVRKYVDQWKGHGREVKDVFALELMTDEQVVEVSQLAGLEPEELDDKHRVLYTSAGPAEKPAIIDVPEVTSSQVKGLSLESIKKSLQSLVDPGAMPSRHAFGQDDEAYQVARQKVLEEDALTSAHERWRKDHEELVARGAAPIRSNVNTLLWSWHQALVPLIKQELQRVNEAEEDPNYQSAADRCLYGPFLRLMTPEKVAAIVILEMIRMQNTQLSGEGTKSAHAVMAVGSILQQEYYAQELSKKKNQDIFGFLEKDGLKELFNDRAQFRARVLKAKQKMSEMADSSSVMLDWPASVKAKLGAVLISMLLHCAKIPITKTDIKTGEKITQHQPAIQHAYEFIKGRRLGVLRLHPEVVQKLGSEPLRGSSLGRNLPMLVPPLPWVAWNDGGYYYTRSRVVRTKSSKEQNIYVQAASNRGDLDQLFQGLDVLGQTAWRINKPIFDVILKVWNEGKEFAAIPPREINLEIPPEPAPSADPKVRTNWLKEVREIKTEEKNNHSQRCTINLKLEIARAFLFEKFYFPHNVDFRGRAYPIPPNLNHIGDDLSRGLLMFADGKPLGENGLRWLKIHCANLAGYDKASFVERVAFVDKHIEDVHDSADKPLEGRRWWLKAEDPWQCLAACISITEAMRSPDPTKYMCHTPVAQDGTCNGLQHYAALGGDKEGAKQVNLQPSDRPQDVYTGVAELVKARIEIDVKEGNPIAQILQGHITRKVVKQSVMTNVYGVTFVGARAQIQKQLEDNPNIPRKEVVKCAAYVARLVFSSIKEVFTGATRIQHWLAVSARMISRSVSPAQYEMLEDHHNGTVTSQESIHARRKGKVEFMTSVVWTTPLKMAVVQPYRHETSVVVQTNLQKIYITDPAAIDQVNSRKQMTAFPPNFIHSLDATHMLLSAAKCADNGITFAAVHDSFWTHPGDVDNLNRILRDAFVNLHSVDIMEKLKDEFETRYKGYKYLVSIPGHSDAAILIKQARKKYAMEVLGSRQGLTVVDDLEWEIKRDRLLASEDPEERKKGEEMVTPSVILNRAGGATAVEIKESLGAELGEIDNKVIEPVDKDADVFSDGSDDAMAATDVPELLEDDQAEHMELDSAEAQESVEHEHQSEEAQEAAAEIEEDLHDIEEEKPKRKIRKHITMVPVWMPLEFPPLPPKGEFDVKVLKDSQYFFS</sequence>
<dbReference type="FunFam" id="1.10.287.260:FF:000001">
    <property type="entry name" value="DNA-directed RNA polymerase"/>
    <property type="match status" value="1"/>
</dbReference>
<dbReference type="Gene3D" id="1.10.287.280">
    <property type="match status" value="1"/>
</dbReference>
<dbReference type="Gene3D" id="1.10.150.20">
    <property type="entry name" value="5' to 3' exonuclease, C-terminal subdomain"/>
    <property type="match status" value="1"/>
</dbReference>
<comment type="subcellular location">
    <subcellularLocation>
        <location evidence="2">Mitochondrion</location>
    </subcellularLocation>
</comment>
<evidence type="ECO:0000256" key="10">
    <source>
        <dbReference type="ARBA" id="ARBA00048552"/>
    </source>
</evidence>
<evidence type="ECO:0000256" key="2">
    <source>
        <dbReference type="ARBA" id="ARBA00004173"/>
    </source>
</evidence>
<organism evidence="14 15">
    <name type="scientific">Sphaerosporella brunnea</name>
    <dbReference type="NCBI Taxonomy" id="1250544"/>
    <lineage>
        <taxon>Eukaryota</taxon>
        <taxon>Fungi</taxon>
        <taxon>Dikarya</taxon>
        <taxon>Ascomycota</taxon>
        <taxon>Pezizomycotina</taxon>
        <taxon>Pezizomycetes</taxon>
        <taxon>Pezizales</taxon>
        <taxon>Pyronemataceae</taxon>
        <taxon>Sphaerosporella</taxon>
    </lineage>
</organism>
<dbReference type="InterPro" id="IPR029262">
    <property type="entry name" value="RPOL_N"/>
</dbReference>
<keyword evidence="6 11" id="KW-0548">Nucleotidyltransferase</keyword>
<dbReference type="FunFam" id="1.10.287.280:FF:000001">
    <property type="entry name" value="DNA-directed RNA polymerase"/>
    <property type="match status" value="1"/>
</dbReference>
<reference evidence="14 15" key="1">
    <citation type="submission" date="2019-09" db="EMBL/GenBank/DDBJ databases">
        <title>Draft genome of the ectomycorrhizal ascomycete Sphaerosporella brunnea.</title>
        <authorList>
            <consortium name="DOE Joint Genome Institute"/>
            <person name="Benucci G.M."/>
            <person name="Marozzi G."/>
            <person name="Antonielli L."/>
            <person name="Sanchez S."/>
            <person name="Marco P."/>
            <person name="Wang X."/>
            <person name="Falini L.B."/>
            <person name="Barry K."/>
            <person name="Haridas S."/>
            <person name="Lipzen A."/>
            <person name="Labutti K."/>
            <person name="Grigoriev I.V."/>
            <person name="Murat C."/>
            <person name="Martin F."/>
            <person name="Albertini E."/>
            <person name="Donnini D."/>
            <person name="Bonito G."/>
        </authorList>
    </citation>
    <scope>NUCLEOTIDE SEQUENCE [LARGE SCALE GENOMIC DNA]</scope>
    <source>
        <strain evidence="14 15">Sb_GMNB300</strain>
    </source>
</reference>
<evidence type="ECO:0000256" key="6">
    <source>
        <dbReference type="ARBA" id="ARBA00022695"/>
    </source>
</evidence>
<dbReference type="FunCoup" id="A0A5J5EZV9">
    <property type="interactions" value="253"/>
</dbReference>
<dbReference type="InterPro" id="IPR024075">
    <property type="entry name" value="DNA-dir_RNA_pol_helix_hairp_sf"/>
</dbReference>
<keyword evidence="9 11" id="KW-0804">Transcription</keyword>
<dbReference type="Pfam" id="PF00940">
    <property type="entry name" value="RNA_pol"/>
    <property type="match status" value="1"/>
</dbReference>
<keyword evidence="4 11" id="KW-0240">DNA-directed RNA polymerase</keyword>
<evidence type="ECO:0000256" key="8">
    <source>
        <dbReference type="ARBA" id="ARBA00023128"/>
    </source>
</evidence>
<dbReference type="InterPro" id="IPR046950">
    <property type="entry name" value="DNA-dir_Rpol_C_phage-type"/>
</dbReference>
<evidence type="ECO:0000313" key="15">
    <source>
        <dbReference type="Proteomes" id="UP000326924"/>
    </source>
</evidence>
<keyword evidence="7" id="KW-0809">Transit peptide</keyword>
<dbReference type="GO" id="GO:0001018">
    <property type="term" value="F:mitochondrial promoter sequence-specific DNA binding"/>
    <property type="evidence" value="ECO:0007669"/>
    <property type="project" value="TreeGrafter"/>
</dbReference>
<feature type="region of interest" description="Disordered" evidence="12">
    <location>
        <begin position="46"/>
        <end position="67"/>
    </location>
</feature>
<dbReference type="SMART" id="SM01311">
    <property type="entry name" value="RPOL_N"/>
    <property type="match status" value="1"/>
</dbReference>
<dbReference type="InterPro" id="IPR037159">
    <property type="entry name" value="RNA_POL_N_sf"/>
</dbReference>
<comment type="function">
    <text evidence="1 11">DNA-dependent RNA polymerase catalyzes the transcription of DNA into RNA using the four ribonucleoside triphosphates as substrates.</text>
</comment>